<feature type="region of interest" description="Disordered" evidence="1">
    <location>
        <begin position="270"/>
        <end position="293"/>
    </location>
</feature>
<dbReference type="Proteomes" id="UP001313282">
    <property type="component" value="Unassembled WGS sequence"/>
</dbReference>
<accession>A0AAN8RS42</accession>
<comment type="caution">
    <text evidence="3">The sequence shown here is derived from an EMBL/GenBank/DDBJ whole genome shotgun (WGS) entry which is preliminary data.</text>
</comment>
<name>A0AAN8RS42_9PEZI</name>
<organism evidence="3 4">
    <name type="scientific">Orbilia javanica</name>
    <dbReference type="NCBI Taxonomy" id="47235"/>
    <lineage>
        <taxon>Eukaryota</taxon>
        <taxon>Fungi</taxon>
        <taxon>Dikarya</taxon>
        <taxon>Ascomycota</taxon>
        <taxon>Pezizomycotina</taxon>
        <taxon>Orbiliomycetes</taxon>
        <taxon>Orbiliales</taxon>
        <taxon>Orbiliaceae</taxon>
        <taxon>Orbilia</taxon>
    </lineage>
</organism>
<proteinExistence type="predicted"/>
<protein>
    <submittedName>
        <fullName evidence="3">Uncharacterized protein</fullName>
    </submittedName>
</protein>
<reference evidence="3 4" key="1">
    <citation type="submission" date="2019-10" db="EMBL/GenBank/DDBJ databases">
        <authorList>
            <person name="Palmer J.M."/>
        </authorList>
    </citation>
    <scope>NUCLEOTIDE SEQUENCE [LARGE SCALE GENOMIC DNA]</scope>
    <source>
        <strain evidence="3 4">TWF718</strain>
    </source>
</reference>
<evidence type="ECO:0000313" key="4">
    <source>
        <dbReference type="Proteomes" id="UP001313282"/>
    </source>
</evidence>
<keyword evidence="4" id="KW-1185">Reference proteome</keyword>
<evidence type="ECO:0000256" key="2">
    <source>
        <dbReference type="SAM" id="SignalP"/>
    </source>
</evidence>
<sequence length="334" mass="32674">MHSRHLLLATLSFTVTAIPITHPSVPLVKPRGLLDGLLGPGGLLGGLLGGLTGGGAGDAVGGLTGGLGVSGATGDLPLVGGLAGGLPVGLPGGLGAGLDLDGLLGGLLSPDDGLLGSLLGGLGVNSDTGLIGGLLGGLLGGGGKPKGPGLDPSKQKVKAGTVAIAKPQDGFKFVNIEVSSPKIGLLDIVLQLLLGGKKSMWLTRAPMGSSIKTISGAPFKVGPASIKAICFANDITATTKWLPTACTMTVFGLTQGELVGALQPQTVKTAKRDETGAAPTSPSAGGNGGAGGVTTVEELEVDEIRLAFTPPAAKDGSKGASPIKSVMLTFNFHA</sequence>
<gene>
    <name evidence="3" type="ORF">TWF718_001028</name>
</gene>
<evidence type="ECO:0000256" key="1">
    <source>
        <dbReference type="SAM" id="MobiDB-lite"/>
    </source>
</evidence>
<dbReference type="EMBL" id="JAVHNR010000001">
    <property type="protein sequence ID" value="KAK6356686.1"/>
    <property type="molecule type" value="Genomic_DNA"/>
</dbReference>
<feature type="signal peptide" evidence="2">
    <location>
        <begin position="1"/>
        <end position="17"/>
    </location>
</feature>
<feature type="chain" id="PRO_5042930981" evidence="2">
    <location>
        <begin position="18"/>
        <end position="334"/>
    </location>
</feature>
<evidence type="ECO:0000313" key="3">
    <source>
        <dbReference type="EMBL" id="KAK6356686.1"/>
    </source>
</evidence>
<keyword evidence="2" id="KW-0732">Signal</keyword>
<dbReference type="AlphaFoldDB" id="A0AAN8RS42"/>